<proteinExistence type="inferred from homology"/>
<protein>
    <submittedName>
        <fullName evidence="5">Pirin</fullName>
    </submittedName>
</protein>
<name>A0A343JF50_9CLOT</name>
<dbReference type="CDD" id="cd02909">
    <property type="entry name" value="cupin_pirin_N"/>
    <property type="match status" value="1"/>
</dbReference>
<evidence type="ECO:0000256" key="2">
    <source>
        <dbReference type="RuleBase" id="RU003457"/>
    </source>
</evidence>
<keyword evidence="6" id="KW-1185">Reference proteome</keyword>
<dbReference type="PANTHER" id="PTHR13903:SF8">
    <property type="entry name" value="PIRIN"/>
    <property type="match status" value="1"/>
</dbReference>
<dbReference type="PANTHER" id="PTHR13903">
    <property type="entry name" value="PIRIN-RELATED"/>
    <property type="match status" value="1"/>
</dbReference>
<dbReference type="RefSeq" id="WP_119866284.1">
    <property type="nucleotide sequence ID" value="NZ_CP016786.1"/>
</dbReference>
<dbReference type="OrthoDB" id="321327at2"/>
<evidence type="ECO:0000313" key="6">
    <source>
        <dbReference type="Proteomes" id="UP000264883"/>
    </source>
</evidence>
<dbReference type="Gene3D" id="2.60.120.10">
    <property type="entry name" value="Jelly Rolls"/>
    <property type="match status" value="2"/>
</dbReference>
<dbReference type="Proteomes" id="UP000264883">
    <property type="component" value="Chromosome"/>
</dbReference>
<dbReference type="Pfam" id="PF02678">
    <property type="entry name" value="Pirin"/>
    <property type="match status" value="1"/>
</dbReference>
<evidence type="ECO:0000313" key="5">
    <source>
        <dbReference type="EMBL" id="ASW44158.1"/>
    </source>
</evidence>
<dbReference type="EMBL" id="CP016786">
    <property type="protein sequence ID" value="ASW44158.1"/>
    <property type="molecule type" value="Genomic_DNA"/>
</dbReference>
<comment type="similarity">
    <text evidence="1 2">Belongs to the pirin family.</text>
</comment>
<dbReference type="KEGG" id="cia:BEN51_12025"/>
<evidence type="ECO:0000256" key="1">
    <source>
        <dbReference type="ARBA" id="ARBA00008416"/>
    </source>
</evidence>
<feature type="domain" description="Pirin C-terminal" evidence="4">
    <location>
        <begin position="209"/>
        <end position="310"/>
    </location>
</feature>
<accession>A0A343JF50</accession>
<dbReference type="InterPro" id="IPR012093">
    <property type="entry name" value="Pirin"/>
</dbReference>
<dbReference type="Pfam" id="PF05726">
    <property type="entry name" value="Pirin_C"/>
    <property type="match status" value="1"/>
</dbReference>
<dbReference type="AlphaFoldDB" id="A0A343JF50"/>
<dbReference type="InterPro" id="IPR003829">
    <property type="entry name" value="Pirin_N_dom"/>
</dbReference>
<evidence type="ECO:0000259" key="4">
    <source>
        <dbReference type="Pfam" id="PF05726"/>
    </source>
</evidence>
<gene>
    <name evidence="5" type="ORF">BEN51_12025</name>
</gene>
<feature type="domain" description="Pirin N-terminal" evidence="3">
    <location>
        <begin position="62"/>
        <end position="140"/>
    </location>
</feature>
<organism evidence="5 6">
    <name type="scientific">Clostridium isatidis</name>
    <dbReference type="NCBI Taxonomy" id="182773"/>
    <lineage>
        <taxon>Bacteria</taxon>
        <taxon>Bacillati</taxon>
        <taxon>Bacillota</taxon>
        <taxon>Clostridia</taxon>
        <taxon>Eubacteriales</taxon>
        <taxon>Clostridiaceae</taxon>
        <taxon>Clostridium</taxon>
    </lineage>
</organism>
<reference evidence="5 6" key="1">
    <citation type="submission" date="2016-08" db="EMBL/GenBank/DDBJ databases">
        <title>Complete Genome Sequence Of The Indigo Reducing Clostridium isatidis DSM15098.</title>
        <authorList>
            <person name="Little G.T."/>
            <person name="Minton N.P."/>
        </authorList>
    </citation>
    <scope>NUCLEOTIDE SEQUENCE [LARGE SCALE GENOMIC DNA]</scope>
    <source>
        <strain evidence="5 6">DSM 15098</strain>
    </source>
</reference>
<dbReference type="InterPro" id="IPR008778">
    <property type="entry name" value="Pirin_C_dom"/>
</dbReference>
<evidence type="ECO:0000259" key="3">
    <source>
        <dbReference type="Pfam" id="PF02678"/>
    </source>
</evidence>
<dbReference type="InterPro" id="IPR011051">
    <property type="entry name" value="RmlC_Cupin_sf"/>
</dbReference>
<sequence length="346" mass="39506">MNNKIKKIQKIGFQWPMENPFIFCAHHKDAYPKGNEVQGIDSELLIGREIGNDFSGKDGFSMYHGKVVPGFPVHPHRGFETVTIVLNGFVDHFDSKGSYGRYGNGDVQWLTTGAGCQHTEMFPLINKDKENPVELFQIWLNLPSKNKFVEADYKMLWAEDIPVIEFKNEKGSKTNIRLITGKLEGREGLEPNKNSWAADKNNNVGIYLVKMEAEASMILPAVSETLIRNLYFYQGEGKLIIEGQSFEASTRIKLSGKEEISIINGDKEAYFIVLEGEPINEPVVQYGPFVMNTKEEIYQAFRDYQETQFGGWPYDREDPVNKRTSGRFAHYADGREEKRYEESSKS</sequence>
<dbReference type="InterPro" id="IPR014710">
    <property type="entry name" value="RmlC-like_jellyroll"/>
</dbReference>
<dbReference type="SUPFAM" id="SSF51182">
    <property type="entry name" value="RmlC-like cupins"/>
    <property type="match status" value="1"/>
</dbReference>